<keyword evidence="5" id="KW-1185">Reference proteome</keyword>
<dbReference type="Pfam" id="PF00005">
    <property type="entry name" value="ABC_tran"/>
    <property type="match status" value="1"/>
</dbReference>
<reference evidence="4 5" key="1">
    <citation type="submission" date="2016-11" db="EMBL/GenBank/DDBJ databases">
        <title>Mixed transmission modes and dynamic genome evolution in an obligate animal-bacterial symbiosis.</title>
        <authorList>
            <person name="Russell S.L."/>
            <person name="Corbett-Detig R.B."/>
            <person name="Cavanaugh C.M."/>
        </authorList>
    </citation>
    <scope>NUCLEOTIDE SEQUENCE [LARGE SCALE GENOMIC DNA]</scope>
    <source>
        <strain evidence="4">Sveles-Q1</strain>
    </source>
</reference>
<sequence length="198" mass="21624">MSKLHLDALQTHHVGPISLELAAGSTLALSGASGAGKSLLLRAIADIDPHQGTMLLDGASAQSFTAPEWRRRVTLLPAESQWWFERVGDHFSDADEAGFSALGLTLEALDWQVSRCSTGERQRLSILRTLANRPSVLLLDEPTASLDQENIERVEALITAYRETTGAALIWVSHDPHQIERVADRHLRFEAGTLVEAA</sequence>
<dbReference type="InterPro" id="IPR027417">
    <property type="entry name" value="P-loop_NTPase"/>
</dbReference>
<dbReference type="Gene3D" id="3.40.50.300">
    <property type="entry name" value="P-loop containing nucleotide triphosphate hydrolases"/>
    <property type="match status" value="1"/>
</dbReference>
<evidence type="ECO:0000256" key="1">
    <source>
        <dbReference type="ARBA" id="ARBA00022741"/>
    </source>
</evidence>
<dbReference type="EMBL" id="MPRL01000048">
    <property type="protein sequence ID" value="OOZ39566.1"/>
    <property type="molecule type" value="Genomic_DNA"/>
</dbReference>
<dbReference type="AlphaFoldDB" id="A0A1T2L3P5"/>
<evidence type="ECO:0000259" key="3">
    <source>
        <dbReference type="PROSITE" id="PS50893"/>
    </source>
</evidence>
<dbReference type="GO" id="GO:0016887">
    <property type="term" value="F:ATP hydrolysis activity"/>
    <property type="evidence" value="ECO:0007669"/>
    <property type="project" value="InterPro"/>
</dbReference>
<dbReference type="OrthoDB" id="4408248at2"/>
<dbReference type="PANTHER" id="PTHR43119:SF1">
    <property type="entry name" value="ABC TRANSPORTER DOMAIN-CONTAINING PROTEIN"/>
    <property type="match status" value="1"/>
</dbReference>
<evidence type="ECO:0000313" key="4">
    <source>
        <dbReference type="EMBL" id="OOZ39566.1"/>
    </source>
</evidence>
<evidence type="ECO:0000256" key="2">
    <source>
        <dbReference type="ARBA" id="ARBA00022840"/>
    </source>
</evidence>
<proteinExistence type="predicted"/>
<dbReference type="PROSITE" id="PS50893">
    <property type="entry name" value="ABC_TRANSPORTER_2"/>
    <property type="match status" value="1"/>
</dbReference>
<keyword evidence="1" id="KW-0547">Nucleotide-binding</keyword>
<keyword evidence="2 4" id="KW-0067">ATP-binding</keyword>
<dbReference type="RefSeq" id="WP_078484131.1">
    <property type="nucleotide sequence ID" value="NZ_MPRL01000048.1"/>
</dbReference>
<name>A0A1T2L3P5_9GAMM</name>
<evidence type="ECO:0000313" key="5">
    <source>
        <dbReference type="Proteomes" id="UP000191110"/>
    </source>
</evidence>
<protein>
    <submittedName>
        <fullName evidence="4">ATP-binding protein</fullName>
    </submittedName>
</protein>
<comment type="caution">
    <text evidence="4">The sequence shown here is derived from an EMBL/GenBank/DDBJ whole genome shotgun (WGS) entry which is preliminary data.</text>
</comment>
<dbReference type="SMART" id="SM00382">
    <property type="entry name" value="AAA"/>
    <property type="match status" value="1"/>
</dbReference>
<organism evidence="4 5">
    <name type="scientific">Solemya pervernicosa gill symbiont</name>
    <dbReference type="NCBI Taxonomy" id="642797"/>
    <lineage>
        <taxon>Bacteria</taxon>
        <taxon>Pseudomonadati</taxon>
        <taxon>Pseudomonadota</taxon>
        <taxon>Gammaproteobacteria</taxon>
        <taxon>sulfur-oxidizing symbionts</taxon>
    </lineage>
</organism>
<dbReference type="InterPro" id="IPR003593">
    <property type="entry name" value="AAA+_ATPase"/>
</dbReference>
<dbReference type="GO" id="GO:0005524">
    <property type="term" value="F:ATP binding"/>
    <property type="evidence" value="ECO:0007669"/>
    <property type="project" value="UniProtKB-KW"/>
</dbReference>
<dbReference type="PANTHER" id="PTHR43119">
    <property type="entry name" value="ABC TRANSPORT PROTEIN ATP-BINDING COMPONENT-RELATED"/>
    <property type="match status" value="1"/>
</dbReference>
<dbReference type="InterPro" id="IPR003439">
    <property type="entry name" value="ABC_transporter-like_ATP-bd"/>
</dbReference>
<dbReference type="SUPFAM" id="SSF52540">
    <property type="entry name" value="P-loop containing nucleoside triphosphate hydrolases"/>
    <property type="match status" value="1"/>
</dbReference>
<gene>
    <name evidence="4" type="ORF">BOW53_11000</name>
</gene>
<dbReference type="Proteomes" id="UP000191110">
    <property type="component" value="Unassembled WGS sequence"/>
</dbReference>
<feature type="domain" description="ABC transporter" evidence="3">
    <location>
        <begin position="4"/>
        <end position="197"/>
    </location>
</feature>
<accession>A0A1T2L3P5</accession>